<proteinExistence type="predicted"/>
<organism evidence="1 2">
    <name type="scientific">Candidatus Limenecus avicola</name>
    <dbReference type="NCBI Taxonomy" id="2840847"/>
    <lineage>
        <taxon>Bacteria</taxon>
        <taxon>Bacillati</taxon>
        <taxon>Bacillota</taxon>
        <taxon>Clostridia</taxon>
        <taxon>Eubacteriales</taxon>
        <taxon>Clostridiaceae</taxon>
        <taxon>Clostridiaceae incertae sedis</taxon>
        <taxon>Candidatus Limenecus</taxon>
    </lineage>
</organism>
<dbReference type="CDD" id="cd00077">
    <property type="entry name" value="HDc"/>
    <property type="match status" value="1"/>
</dbReference>
<dbReference type="Proteomes" id="UP000886748">
    <property type="component" value="Unassembled WGS sequence"/>
</dbReference>
<sequence length="304" mass="34957">MISNEITEKFFKALDEMEKQGSEFLCTDISSCDFSLELKYPRRDFIEDVNRVLNKYDIAQKTDITSFFGFAIEQGPLYLTLRGYPSVSNLIEEDFSSSARVFRYVKEFVEENEITINDRPQLTKQMNAIIKALPEFLTLIGKVQHHTHSYCVAVHTLKVLQGVMSHADYQKLPNEDRRNLQLAVLMHDITKKEGEIDKTHPVCSAKDAGFILNKFDMPKAQKDDICLLIRNHDWLERYNKGITSTEEFAKTLKNGNDFLMLCILAQADLKAVQRDGLFYEKYKDVLQKGAIEINEIIHSLVTAA</sequence>
<reference evidence="1" key="1">
    <citation type="submission" date="2020-10" db="EMBL/GenBank/DDBJ databases">
        <authorList>
            <person name="Gilroy R."/>
        </authorList>
    </citation>
    <scope>NUCLEOTIDE SEQUENCE</scope>
    <source>
        <strain evidence="1">CHK154-7741</strain>
    </source>
</reference>
<dbReference type="InterPro" id="IPR003607">
    <property type="entry name" value="HD/PDEase_dom"/>
</dbReference>
<dbReference type="AlphaFoldDB" id="A0A9D1MZZ7"/>
<reference evidence="1" key="2">
    <citation type="journal article" date="2021" name="PeerJ">
        <title>Extensive microbial diversity within the chicken gut microbiome revealed by metagenomics and culture.</title>
        <authorList>
            <person name="Gilroy R."/>
            <person name="Ravi A."/>
            <person name="Getino M."/>
            <person name="Pursley I."/>
            <person name="Horton D.L."/>
            <person name="Alikhan N.F."/>
            <person name="Baker D."/>
            <person name="Gharbi K."/>
            <person name="Hall N."/>
            <person name="Watson M."/>
            <person name="Adriaenssens E.M."/>
            <person name="Foster-Nyarko E."/>
            <person name="Jarju S."/>
            <person name="Secka A."/>
            <person name="Antonio M."/>
            <person name="Oren A."/>
            <person name="Chaudhuri R.R."/>
            <person name="La Ragione R."/>
            <person name="Hildebrand F."/>
            <person name="Pallen M.J."/>
        </authorList>
    </citation>
    <scope>NUCLEOTIDE SEQUENCE</scope>
    <source>
        <strain evidence="1">CHK154-7741</strain>
    </source>
</reference>
<evidence type="ECO:0008006" key="3">
    <source>
        <dbReference type="Google" id="ProtNLM"/>
    </source>
</evidence>
<name>A0A9D1MZZ7_9CLOT</name>
<protein>
    <recommendedName>
        <fullName evidence="3">HD domain-containing protein</fullName>
    </recommendedName>
</protein>
<accession>A0A9D1MZZ7</accession>
<dbReference type="Gene3D" id="1.10.3210.10">
    <property type="entry name" value="Hypothetical protein af1432"/>
    <property type="match status" value="1"/>
</dbReference>
<evidence type="ECO:0000313" key="1">
    <source>
        <dbReference type="EMBL" id="HIU92638.1"/>
    </source>
</evidence>
<evidence type="ECO:0000313" key="2">
    <source>
        <dbReference type="Proteomes" id="UP000886748"/>
    </source>
</evidence>
<comment type="caution">
    <text evidence="1">The sequence shown here is derived from an EMBL/GenBank/DDBJ whole genome shotgun (WGS) entry which is preliminary data.</text>
</comment>
<gene>
    <name evidence="1" type="ORF">IAD26_05830</name>
</gene>
<dbReference type="SUPFAM" id="SSF109604">
    <property type="entry name" value="HD-domain/PDEase-like"/>
    <property type="match status" value="1"/>
</dbReference>
<dbReference type="EMBL" id="DVOD01000044">
    <property type="protein sequence ID" value="HIU92638.1"/>
    <property type="molecule type" value="Genomic_DNA"/>
</dbReference>